<name>A0A1B8H070_9GAMM</name>
<dbReference type="GO" id="GO:0006772">
    <property type="term" value="P:thiamine metabolic process"/>
    <property type="evidence" value="ECO:0007669"/>
    <property type="project" value="InterPro"/>
</dbReference>
<organism evidence="7 8">
    <name type="scientific">Morganella psychrotolerans</name>
    <dbReference type="NCBI Taxonomy" id="368603"/>
    <lineage>
        <taxon>Bacteria</taxon>
        <taxon>Pseudomonadati</taxon>
        <taxon>Pseudomonadota</taxon>
        <taxon>Gammaproteobacteria</taxon>
        <taxon>Enterobacterales</taxon>
        <taxon>Morganellaceae</taxon>
        <taxon>Morganella</taxon>
    </lineage>
</organism>
<comment type="caution">
    <text evidence="7">The sequence shown here is derived from an EMBL/GenBank/DDBJ whole genome shotgun (WGS) entry which is preliminary data.</text>
</comment>
<keyword evidence="4 5" id="KW-0067">ATP-binding</keyword>
<dbReference type="Gene3D" id="3.90.1200.10">
    <property type="match status" value="1"/>
</dbReference>
<dbReference type="GO" id="GO:0009229">
    <property type="term" value="P:thiamine diphosphate biosynthetic process"/>
    <property type="evidence" value="ECO:0007669"/>
    <property type="project" value="UniProtKB-UniRule"/>
</dbReference>
<comment type="catalytic activity">
    <reaction evidence="5">
        <text>thiamine + ATP = thiamine phosphate + ADP + H(+)</text>
        <dbReference type="Rhea" id="RHEA:12012"/>
        <dbReference type="ChEBI" id="CHEBI:15378"/>
        <dbReference type="ChEBI" id="CHEBI:18385"/>
        <dbReference type="ChEBI" id="CHEBI:30616"/>
        <dbReference type="ChEBI" id="CHEBI:37575"/>
        <dbReference type="ChEBI" id="CHEBI:456216"/>
        <dbReference type="EC" id="2.7.1.89"/>
    </reaction>
</comment>
<evidence type="ECO:0000256" key="1">
    <source>
        <dbReference type="ARBA" id="ARBA00022679"/>
    </source>
</evidence>
<reference evidence="7 8" key="1">
    <citation type="submission" date="2016-06" db="EMBL/GenBank/DDBJ databases">
        <authorList>
            <person name="Kjaerup R.B."/>
            <person name="Dalgaard T.S."/>
            <person name="Juul-Madsen H.R."/>
        </authorList>
    </citation>
    <scope>NUCLEOTIDE SEQUENCE [LARGE SCALE GENOMIC DNA]</scope>
    <source>
        <strain evidence="7 8">GCSL-Mp3</strain>
    </source>
</reference>
<dbReference type="GO" id="GO:0019165">
    <property type="term" value="F:thiamine kinase activity"/>
    <property type="evidence" value="ECO:0007669"/>
    <property type="project" value="UniProtKB-UniRule"/>
</dbReference>
<evidence type="ECO:0000256" key="4">
    <source>
        <dbReference type="ARBA" id="ARBA00022840"/>
    </source>
</evidence>
<dbReference type="AlphaFoldDB" id="A0A1B8H070"/>
<dbReference type="Pfam" id="PF01636">
    <property type="entry name" value="APH"/>
    <property type="match status" value="1"/>
</dbReference>
<dbReference type="UniPathway" id="UPA00060">
    <property type="reaction ID" value="UER00596"/>
</dbReference>
<dbReference type="InterPro" id="IPR002575">
    <property type="entry name" value="Aminoglycoside_PTrfase"/>
</dbReference>
<dbReference type="HAMAP" id="MF_01604">
    <property type="entry name" value="Thiamine_kinase"/>
    <property type="match status" value="1"/>
</dbReference>
<evidence type="ECO:0000256" key="3">
    <source>
        <dbReference type="ARBA" id="ARBA00022777"/>
    </source>
</evidence>
<proteinExistence type="inferred from homology"/>
<feature type="domain" description="Aminoglycoside phosphotransferase" evidence="6">
    <location>
        <begin position="60"/>
        <end position="229"/>
    </location>
</feature>
<keyword evidence="2 5" id="KW-0547">Nucleotide-binding</keyword>
<keyword evidence="3 5" id="KW-0418">Kinase</keyword>
<dbReference type="InterPro" id="IPR014093">
    <property type="entry name" value="Thiamine_kinase"/>
</dbReference>
<dbReference type="InterPro" id="IPR011009">
    <property type="entry name" value="Kinase-like_dom_sf"/>
</dbReference>
<evidence type="ECO:0000256" key="2">
    <source>
        <dbReference type="ARBA" id="ARBA00022741"/>
    </source>
</evidence>
<gene>
    <name evidence="5" type="primary">thiK</name>
    <name evidence="7" type="ORF">AYY17_12600</name>
</gene>
<accession>A0A1B8H070</accession>
<evidence type="ECO:0000259" key="6">
    <source>
        <dbReference type="Pfam" id="PF01636"/>
    </source>
</evidence>
<dbReference type="EC" id="2.7.1.89" evidence="5"/>
<dbReference type="Proteomes" id="UP000092247">
    <property type="component" value="Unassembled WGS sequence"/>
</dbReference>
<comment type="pathway">
    <text evidence="5">Cofactor biosynthesis; thiamine diphosphate biosynthesis; thiamine phosphate from thiamine: step 1/1.</text>
</comment>
<dbReference type="RefSeq" id="WP_067426487.1">
    <property type="nucleotide sequence ID" value="NZ_LZEX01000045.1"/>
</dbReference>
<dbReference type="GO" id="GO:0005524">
    <property type="term" value="F:ATP binding"/>
    <property type="evidence" value="ECO:0007669"/>
    <property type="project" value="UniProtKB-KW"/>
</dbReference>
<dbReference type="EMBL" id="LZEX01000045">
    <property type="protein sequence ID" value="OBU02487.1"/>
    <property type="molecule type" value="Genomic_DNA"/>
</dbReference>
<comment type="function">
    <text evidence="5">Catalyzes the phosphorylation of thiamine to thiamine phosphate.</text>
</comment>
<protein>
    <recommendedName>
        <fullName evidence="5">Thiamine kinase</fullName>
        <ecNumber evidence="5">2.7.1.89</ecNumber>
    </recommendedName>
</protein>
<keyword evidence="1 5" id="KW-0808">Transferase</keyword>
<evidence type="ECO:0000313" key="8">
    <source>
        <dbReference type="Proteomes" id="UP000092247"/>
    </source>
</evidence>
<evidence type="ECO:0000313" key="7">
    <source>
        <dbReference type="EMBL" id="OBU02487.1"/>
    </source>
</evidence>
<evidence type="ECO:0000256" key="5">
    <source>
        <dbReference type="HAMAP-Rule" id="MF_01604"/>
    </source>
</evidence>
<comment type="similarity">
    <text evidence="5">Belongs to the thiamine kinase family.</text>
</comment>
<dbReference type="SUPFAM" id="SSF56112">
    <property type="entry name" value="Protein kinase-like (PK-like)"/>
    <property type="match status" value="1"/>
</dbReference>
<dbReference type="STRING" id="368603.AYY16_01545"/>
<sequence length="280" mass="31772">MSSNCGLLQCLHDHFPALPAAGWIIRPLTGLTQGSVSIEQAGIRLIGRAPVAHSAGPGVNRRKEARILSRLRHSGFVPYVAGYSHGWLLLHRVEGDTPAPIRMASADFMPHLAELVSRLHAEPLTGYRLPLKAQVQHHYQQMDKRRLTPHWRAVHRAFMRLPEPHPLKLAPAHMDIHPGNLIISGTTLSLIDWEYAADTDIGLSLSALFRANNWSVPLINTFLRYYSGYHCPQRVLLQTRRWQRRTDYMMLMWFEGRWANTGDPQFLQHSAPLMTALGIR</sequence>